<proteinExistence type="predicted"/>
<dbReference type="GO" id="GO:0016709">
    <property type="term" value="F:oxidoreductase activity, acting on paired donors, with incorporation or reduction of molecular oxygen, NAD(P)H as one donor, and incorporation of one atom of oxygen"/>
    <property type="evidence" value="ECO:0007669"/>
    <property type="project" value="UniProtKB-ARBA"/>
</dbReference>
<feature type="domain" description="FAD-binding" evidence="4">
    <location>
        <begin position="94"/>
        <end position="474"/>
    </location>
</feature>
<dbReference type="InterPro" id="IPR002938">
    <property type="entry name" value="FAD-bd"/>
</dbReference>
<evidence type="ECO:0000256" key="3">
    <source>
        <dbReference type="SAM" id="MobiDB-lite"/>
    </source>
</evidence>
<evidence type="ECO:0000256" key="1">
    <source>
        <dbReference type="ARBA" id="ARBA00022630"/>
    </source>
</evidence>
<dbReference type="AlphaFoldDB" id="A0A176WA36"/>
<evidence type="ECO:0000256" key="2">
    <source>
        <dbReference type="ARBA" id="ARBA00022827"/>
    </source>
</evidence>
<dbReference type="GO" id="GO:0005739">
    <property type="term" value="C:mitochondrion"/>
    <property type="evidence" value="ECO:0007669"/>
    <property type="project" value="TreeGrafter"/>
</dbReference>
<dbReference type="GO" id="GO:0006744">
    <property type="term" value="P:ubiquinone biosynthetic process"/>
    <property type="evidence" value="ECO:0007669"/>
    <property type="project" value="TreeGrafter"/>
</dbReference>
<dbReference type="PRINTS" id="PR00420">
    <property type="entry name" value="RNGMNOXGNASE"/>
</dbReference>
<dbReference type="SUPFAM" id="SSF51905">
    <property type="entry name" value="FAD/NAD(P)-binding domain"/>
    <property type="match status" value="1"/>
</dbReference>
<gene>
    <name evidence="5" type="ORF">AXG93_3102s1080</name>
</gene>
<reference evidence="5" key="1">
    <citation type="submission" date="2016-03" db="EMBL/GenBank/DDBJ databases">
        <title>Mechanisms controlling the formation of the plant cell surface in tip-growing cells are functionally conserved among land plants.</title>
        <authorList>
            <person name="Honkanen S."/>
            <person name="Jones V.A."/>
            <person name="Morieri G."/>
            <person name="Champion C."/>
            <person name="Hetherington A.J."/>
            <person name="Kelly S."/>
            <person name="Saint-Marcoux D."/>
            <person name="Proust H."/>
            <person name="Prescott H."/>
            <person name="Dolan L."/>
        </authorList>
    </citation>
    <scope>NUCLEOTIDE SEQUENCE [LARGE SCALE GENOMIC DNA]</scope>
    <source>
        <tissue evidence="5">Whole gametophyte</tissue>
    </source>
</reference>
<dbReference type="PANTHER" id="PTHR43004">
    <property type="entry name" value="TRK SYSTEM POTASSIUM UPTAKE PROTEIN"/>
    <property type="match status" value="1"/>
</dbReference>
<name>A0A176WA36_MARPO</name>
<keyword evidence="2" id="KW-0274">FAD</keyword>
<dbReference type="InterPro" id="IPR050641">
    <property type="entry name" value="RIFMO-like"/>
</dbReference>
<feature type="region of interest" description="Disordered" evidence="3">
    <location>
        <begin position="69"/>
        <end position="90"/>
    </location>
</feature>
<evidence type="ECO:0000313" key="6">
    <source>
        <dbReference type="Proteomes" id="UP000077202"/>
    </source>
</evidence>
<evidence type="ECO:0000313" key="5">
    <source>
        <dbReference type="EMBL" id="OAE29282.1"/>
    </source>
</evidence>
<dbReference type="PANTHER" id="PTHR43004:SF6">
    <property type="entry name" value="FAD_NAD(P)-BINDING OXIDOREDUCTASE FAMILY PROTEIN"/>
    <property type="match status" value="1"/>
</dbReference>
<dbReference type="Gene3D" id="3.30.9.10">
    <property type="entry name" value="D-Amino Acid Oxidase, subunit A, domain 2"/>
    <property type="match status" value="1"/>
</dbReference>
<keyword evidence="6" id="KW-1185">Reference proteome</keyword>
<dbReference type="Proteomes" id="UP000077202">
    <property type="component" value="Unassembled WGS sequence"/>
</dbReference>
<accession>A0A176WA36</accession>
<dbReference type="Gene3D" id="3.40.30.120">
    <property type="match status" value="1"/>
</dbReference>
<organism evidence="5 6">
    <name type="scientific">Marchantia polymorpha subsp. ruderalis</name>
    <dbReference type="NCBI Taxonomy" id="1480154"/>
    <lineage>
        <taxon>Eukaryota</taxon>
        <taxon>Viridiplantae</taxon>
        <taxon>Streptophyta</taxon>
        <taxon>Embryophyta</taxon>
        <taxon>Marchantiophyta</taxon>
        <taxon>Marchantiopsida</taxon>
        <taxon>Marchantiidae</taxon>
        <taxon>Marchantiales</taxon>
        <taxon>Marchantiaceae</taxon>
        <taxon>Marchantia</taxon>
    </lineage>
</organism>
<sequence>MLVMFVTTFGIVQSCVHDSRWKRATGTHMGNRETGRGALEGKVLGLRMDSERSDWSEEKQVDGTLHVFSTRSSPTNLGSADSGSLSEPKPTQTEVPVLIVGAGPVGLSLSILLSNYGIRSLVVEKRAKLSMHPQAHFINNRTMEIFRKMEGLADEIEKAQPPLDHWRRFVYCNTLAGPVIGTVDHLQPQDVSREKSPTYIAHFSQHRLLPLLLSRAEKLSQNLKNENGTVLEREDASLSLRGIHFSQELVALKDESGYITAGLSSSDRDSVFPKCIKCRYVVGTDGASSSVRRLMGVRMEGEEAMQKLISVHFISKELGTYLLKDQPGMLYFVFNARVIAVIVAHDLEVGEFIAQIPFYPPQQRFEDFNLKVCRDLIRDVAGMPNLEVDVRTIKQWVMHAQVADTFSGFDARVFLAGDSAHRFPPAGGFGMNTGIQDVHNLAWKLAAVIYGWVSNELLLTYNTERRQIAKANKDLSVANFHAAMAIPTALGLNPSAASMAQKLVNAGASWLPVRLQGAILDGVFAVGRSQVSEVFLNRYNPIAASRISRVQRILQQGSSLQLQFPAEDLGFRYVCGALVSDKLDTTEEELAKPTGRRREYIPSSKPGSRLPHMNMRYLDAEFKFYNEERLSTLDLVSCASLEFLFIVGPTRSGFKWGDAALKAFKQRGVPLKVSVIWSKGFARRYSSDKLSEEERDVVRRWRQLETACVVHVEEDVDSWWKLCGMPSTGALIVRPDEHIASRILQEADEYDDDVEE</sequence>
<dbReference type="Pfam" id="PF01494">
    <property type="entry name" value="FAD_binding_3"/>
    <property type="match status" value="1"/>
</dbReference>
<dbReference type="InterPro" id="IPR036188">
    <property type="entry name" value="FAD/NAD-bd_sf"/>
</dbReference>
<keyword evidence="1" id="KW-0285">Flavoprotein</keyword>
<dbReference type="EMBL" id="LVLJ01001475">
    <property type="protein sequence ID" value="OAE29282.1"/>
    <property type="molecule type" value="Genomic_DNA"/>
</dbReference>
<dbReference type="GO" id="GO:0071949">
    <property type="term" value="F:FAD binding"/>
    <property type="evidence" value="ECO:0007669"/>
    <property type="project" value="InterPro"/>
</dbReference>
<protein>
    <recommendedName>
        <fullName evidence="4">FAD-binding domain-containing protein</fullName>
    </recommendedName>
</protein>
<dbReference type="Gene3D" id="3.50.50.60">
    <property type="entry name" value="FAD/NAD(P)-binding domain"/>
    <property type="match status" value="1"/>
</dbReference>
<evidence type="ECO:0000259" key="4">
    <source>
        <dbReference type="Pfam" id="PF01494"/>
    </source>
</evidence>
<comment type="caution">
    <text evidence="5">The sequence shown here is derived from an EMBL/GenBank/DDBJ whole genome shotgun (WGS) entry which is preliminary data.</text>
</comment>